<dbReference type="InterPro" id="IPR011231">
    <property type="entry name" value="Phage_VT1-Sakai_H0018"/>
</dbReference>
<gene>
    <name evidence="1" type="ORF">ACFPOC_13805</name>
</gene>
<proteinExistence type="predicted"/>
<dbReference type="RefSeq" id="WP_209841003.1">
    <property type="nucleotide sequence ID" value="NZ_JAGGJP010000009.1"/>
</dbReference>
<evidence type="ECO:0000313" key="1">
    <source>
        <dbReference type="EMBL" id="MFC5567483.1"/>
    </source>
</evidence>
<keyword evidence="2" id="KW-1185">Reference proteome</keyword>
<protein>
    <submittedName>
        <fullName evidence="1">DUF2190 family protein</fullName>
    </submittedName>
</protein>
<dbReference type="EMBL" id="JBHSNA010000015">
    <property type="protein sequence ID" value="MFC5567483.1"/>
    <property type="molecule type" value="Genomic_DNA"/>
</dbReference>
<dbReference type="PIRSF" id="PIRSF030771">
    <property type="entry name" value="UCP030771"/>
    <property type="match status" value="1"/>
</dbReference>
<comment type="caution">
    <text evidence="1">The sequence shown here is derived from an EMBL/GenBank/DDBJ whole genome shotgun (WGS) entry which is preliminary data.</text>
</comment>
<dbReference type="Proteomes" id="UP001596056">
    <property type="component" value="Unassembled WGS sequence"/>
</dbReference>
<sequence>MKNYISDGDAVTITATAAVASGKGVLVGDLFGVATTDIASGAQGEIKTRGGAELDKVPAEAWAQGVKIYWDNSAKLCTSVVGSNKLIGCALAAAAAGAAVGSVRLNGTV</sequence>
<reference evidence="2" key="1">
    <citation type="journal article" date="2019" name="Int. J. Syst. Evol. Microbiol.">
        <title>The Global Catalogue of Microorganisms (GCM) 10K type strain sequencing project: providing services to taxonomists for standard genome sequencing and annotation.</title>
        <authorList>
            <consortium name="The Broad Institute Genomics Platform"/>
            <consortium name="The Broad Institute Genome Sequencing Center for Infectious Disease"/>
            <person name="Wu L."/>
            <person name="Ma J."/>
        </authorList>
    </citation>
    <scope>NUCLEOTIDE SEQUENCE [LARGE SCALE GENOMIC DNA]</scope>
    <source>
        <strain evidence="2">KACC 11588</strain>
    </source>
</reference>
<dbReference type="Pfam" id="PF09956">
    <property type="entry name" value="Phage_cement_2"/>
    <property type="match status" value="1"/>
</dbReference>
<organism evidence="1 2">
    <name type="scientific">Rubellimicrobium aerolatum</name>
    <dbReference type="NCBI Taxonomy" id="490979"/>
    <lineage>
        <taxon>Bacteria</taxon>
        <taxon>Pseudomonadati</taxon>
        <taxon>Pseudomonadota</taxon>
        <taxon>Alphaproteobacteria</taxon>
        <taxon>Rhodobacterales</taxon>
        <taxon>Roseobacteraceae</taxon>
        <taxon>Rubellimicrobium</taxon>
    </lineage>
</organism>
<evidence type="ECO:0000313" key="2">
    <source>
        <dbReference type="Proteomes" id="UP001596056"/>
    </source>
</evidence>
<name>A0ABW0SER1_9RHOB</name>
<accession>A0ABW0SER1</accession>